<organism evidence="2 3">
    <name type="scientific">Oryza sativa subsp. indica</name>
    <name type="common">Rice</name>
    <dbReference type="NCBI Taxonomy" id="39946"/>
    <lineage>
        <taxon>Eukaryota</taxon>
        <taxon>Viridiplantae</taxon>
        <taxon>Streptophyta</taxon>
        <taxon>Embryophyta</taxon>
        <taxon>Tracheophyta</taxon>
        <taxon>Spermatophyta</taxon>
        <taxon>Magnoliopsida</taxon>
        <taxon>Liliopsida</taxon>
        <taxon>Poales</taxon>
        <taxon>Poaceae</taxon>
        <taxon>BOP clade</taxon>
        <taxon>Oryzoideae</taxon>
        <taxon>Oryzeae</taxon>
        <taxon>Oryzinae</taxon>
        <taxon>Oryza</taxon>
        <taxon>Oryza sativa</taxon>
    </lineage>
</organism>
<dbReference type="EMBL" id="CM000132">
    <property type="protein sequence ID" value="EEC81574.1"/>
    <property type="molecule type" value="Genomic_DNA"/>
</dbReference>
<proteinExistence type="predicted"/>
<reference evidence="2 3" key="1">
    <citation type="journal article" date="2005" name="PLoS Biol.">
        <title>The genomes of Oryza sativa: a history of duplications.</title>
        <authorList>
            <person name="Yu J."/>
            <person name="Wang J."/>
            <person name="Lin W."/>
            <person name="Li S."/>
            <person name="Li H."/>
            <person name="Zhou J."/>
            <person name="Ni P."/>
            <person name="Dong W."/>
            <person name="Hu S."/>
            <person name="Zeng C."/>
            <person name="Zhang J."/>
            <person name="Zhang Y."/>
            <person name="Li R."/>
            <person name="Xu Z."/>
            <person name="Li S."/>
            <person name="Li X."/>
            <person name="Zheng H."/>
            <person name="Cong L."/>
            <person name="Lin L."/>
            <person name="Yin J."/>
            <person name="Geng J."/>
            <person name="Li G."/>
            <person name="Shi J."/>
            <person name="Liu J."/>
            <person name="Lv H."/>
            <person name="Li J."/>
            <person name="Wang J."/>
            <person name="Deng Y."/>
            <person name="Ran L."/>
            <person name="Shi X."/>
            <person name="Wang X."/>
            <person name="Wu Q."/>
            <person name="Li C."/>
            <person name="Ren X."/>
            <person name="Wang J."/>
            <person name="Wang X."/>
            <person name="Li D."/>
            <person name="Liu D."/>
            <person name="Zhang X."/>
            <person name="Ji Z."/>
            <person name="Zhao W."/>
            <person name="Sun Y."/>
            <person name="Zhang Z."/>
            <person name="Bao J."/>
            <person name="Han Y."/>
            <person name="Dong L."/>
            <person name="Ji J."/>
            <person name="Chen P."/>
            <person name="Wu S."/>
            <person name="Liu J."/>
            <person name="Xiao Y."/>
            <person name="Bu D."/>
            <person name="Tan J."/>
            <person name="Yang L."/>
            <person name="Ye C."/>
            <person name="Zhang J."/>
            <person name="Xu J."/>
            <person name="Zhou Y."/>
            <person name="Yu Y."/>
            <person name="Zhang B."/>
            <person name="Zhuang S."/>
            <person name="Wei H."/>
            <person name="Liu B."/>
            <person name="Lei M."/>
            <person name="Yu H."/>
            <person name="Li Y."/>
            <person name="Xu H."/>
            <person name="Wei S."/>
            <person name="He X."/>
            <person name="Fang L."/>
            <person name="Zhang Z."/>
            <person name="Zhang Y."/>
            <person name="Huang X."/>
            <person name="Su Z."/>
            <person name="Tong W."/>
            <person name="Li J."/>
            <person name="Tong Z."/>
            <person name="Li S."/>
            <person name="Ye J."/>
            <person name="Wang L."/>
            <person name="Fang L."/>
            <person name="Lei T."/>
            <person name="Chen C."/>
            <person name="Chen H."/>
            <person name="Xu Z."/>
            <person name="Li H."/>
            <person name="Huang H."/>
            <person name="Zhang F."/>
            <person name="Xu H."/>
            <person name="Li N."/>
            <person name="Zhao C."/>
            <person name="Li S."/>
            <person name="Dong L."/>
            <person name="Huang Y."/>
            <person name="Li L."/>
            <person name="Xi Y."/>
            <person name="Qi Q."/>
            <person name="Li W."/>
            <person name="Zhang B."/>
            <person name="Hu W."/>
            <person name="Zhang Y."/>
            <person name="Tian X."/>
            <person name="Jiao Y."/>
            <person name="Liang X."/>
            <person name="Jin J."/>
            <person name="Gao L."/>
            <person name="Zheng W."/>
            <person name="Hao B."/>
            <person name="Liu S."/>
            <person name="Wang W."/>
            <person name="Yuan L."/>
            <person name="Cao M."/>
            <person name="McDermott J."/>
            <person name="Samudrala R."/>
            <person name="Wang J."/>
            <person name="Wong G.K."/>
            <person name="Yang H."/>
        </authorList>
    </citation>
    <scope>NUCLEOTIDE SEQUENCE [LARGE SCALE GENOMIC DNA]</scope>
    <source>
        <strain evidence="3">cv. 93-11</strain>
    </source>
</reference>
<dbReference type="OMA" id="CAAYHLV"/>
<feature type="transmembrane region" description="Helical" evidence="1">
    <location>
        <begin position="267"/>
        <end position="288"/>
    </location>
</feature>
<sequence>MGNSCSSVDESAAAIATLAESAAAGARETVADEFARAAGSGAGGRGDVAGSAAAGVASGAGGRDDAAGDEVVIAGVLSLADGQKAAAAGAISGVESMQSYMRGTRFFCFGERVCSDQMAALKMAAACGSAAGMRAVAMVAARARHAARIAANPDVENPLHDIPEDRPDYMLSAAATGARAGVLCARMKIQAAGGDSTSHAKYVPFLAPFIGGALPGSYAAYHLVKHSPEWVMGVVFGSISLGFFAACTGTVSGLLGTSSATFQYSRFAAITTFTAVWFLFSFAMTSVFSKTWRKILCGFICGVPGVTFVGAWLYSGW</sequence>
<gene>
    <name evidence="2" type="ORF">OsI_25023</name>
</gene>
<evidence type="ECO:0000313" key="2">
    <source>
        <dbReference type="EMBL" id="EEC81574.1"/>
    </source>
</evidence>
<dbReference type="AlphaFoldDB" id="B8B7L2"/>
<accession>B8B7L2</accession>
<protein>
    <submittedName>
        <fullName evidence="2">Uncharacterized protein</fullName>
    </submittedName>
</protein>
<evidence type="ECO:0000313" key="3">
    <source>
        <dbReference type="Proteomes" id="UP000007015"/>
    </source>
</evidence>
<feature type="transmembrane region" description="Helical" evidence="1">
    <location>
        <begin position="205"/>
        <end position="224"/>
    </location>
</feature>
<dbReference type="Proteomes" id="UP000007015">
    <property type="component" value="Chromosome 7"/>
</dbReference>
<keyword evidence="1" id="KW-1133">Transmembrane helix</keyword>
<feature type="transmembrane region" description="Helical" evidence="1">
    <location>
        <begin position="295"/>
        <end position="314"/>
    </location>
</feature>
<evidence type="ECO:0000256" key="1">
    <source>
        <dbReference type="SAM" id="Phobius"/>
    </source>
</evidence>
<keyword evidence="3" id="KW-1185">Reference proteome</keyword>
<keyword evidence="1" id="KW-0812">Transmembrane</keyword>
<dbReference type="Gramene" id="BGIOSGA024759-TA">
    <property type="protein sequence ID" value="BGIOSGA024759-PA"/>
    <property type="gene ID" value="BGIOSGA024759"/>
</dbReference>
<name>B8B7L2_ORYSI</name>
<keyword evidence="1" id="KW-0472">Membrane</keyword>
<feature type="transmembrane region" description="Helical" evidence="1">
    <location>
        <begin position="231"/>
        <end position="255"/>
    </location>
</feature>
<dbReference type="HOGENOM" id="CLU_944549_0_0_1"/>